<name>A0A3M2VN18_PSESI</name>
<gene>
    <name evidence="1" type="ORF">ALQ95_200088</name>
</gene>
<dbReference type="Proteomes" id="UP000280292">
    <property type="component" value="Unassembled WGS sequence"/>
</dbReference>
<dbReference type="AlphaFoldDB" id="A0A3M2VN18"/>
<dbReference type="EMBL" id="RBNR01000280">
    <property type="protein sequence ID" value="RML40710.1"/>
    <property type="molecule type" value="Genomic_DNA"/>
</dbReference>
<accession>A0A3M2VN18</accession>
<organism evidence="1 2">
    <name type="scientific">Pseudomonas syringae pv. ribicola</name>
    <dbReference type="NCBI Taxonomy" id="55398"/>
    <lineage>
        <taxon>Bacteria</taxon>
        <taxon>Pseudomonadati</taxon>
        <taxon>Pseudomonadota</taxon>
        <taxon>Gammaproteobacteria</taxon>
        <taxon>Pseudomonadales</taxon>
        <taxon>Pseudomonadaceae</taxon>
        <taxon>Pseudomonas</taxon>
    </lineage>
</organism>
<protein>
    <submittedName>
        <fullName evidence="1">Uncharacterized protein</fullName>
    </submittedName>
</protein>
<reference evidence="1 2" key="1">
    <citation type="submission" date="2018-08" db="EMBL/GenBank/DDBJ databases">
        <title>Recombination of ecologically and evolutionarily significant loci maintains genetic cohesion in the Pseudomonas syringae species complex.</title>
        <authorList>
            <person name="Dillon M."/>
            <person name="Thakur S."/>
            <person name="Almeida R.N.D."/>
            <person name="Weir B.S."/>
            <person name="Guttman D.S."/>
        </authorList>
    </citation>
    <scope>NUCLEOTIDE SEQUENCE [LARGE SCALE GENOMIC DNA]</scope>
    <source>
        <strain evidence="1 2">ICMP 3883</strain>
    </source>
</reference>
<proteinExistence type="predicted"/>
<sequence length="110" mass="12006">MTATMVLWNSGFGSNETECALSPAPEDHCLMDAKSSVFQSHLILVGCARLQVEVAGCRFVCSQCWFAVPDRRNQSRSKNAMIAGRGHFDCRPLQLAPEAPRCCKEIASGT</sequence>
<comment type="caution">
    <text evidence="1">The sequence shown here is derived from an EMBL/GenBank/DDBJ whole genome shotgun (WGS) entry which is preliminary data.</text>
</comment>
<evidence type="ECO:0000313" key="2">
    <source>
        <dbReference type="Proteomes" id="UP000280292"/>
    </source>
</evidence>
<evidence type="ECO:0000313" key="1">
    <source>
        <dbReference type="EMBL" id="RML40710.1"/>
    </source>
</evidence>